<dbReference type="AlphaFoldDB" id="A0A7E5WQZ4"/>
<dbReference type="InterPro" id="IPR025875">
    <property type="entry name" value="Leu-rich_rpt_4"/>
</dbReference>
<keyword evidence="4" id="KW-1185">Reference proteome</keyword>
<dbReference type="InterPro" id="IPR001611">
    <property type="entry name" value="Leu-rich_rpt"/>
</dbReference>
<evidence type="ECO:0000313" key="4">
    <source>
        <dbReference type="Proteomes" id="UP000322000"/>
    </source>
</evidence>
<feature type="compositionally biased region" description="Acidic residues" evidence="3">
    <location>
        <begin position="12"/>
        <end position="30"/>
    </location>
</feature>
<protein>
    <submittedName>
        <fullName evidence="5">Leucine-rich repeat-containing protein 23-like</fullName>
    </submittedName>
</protein>
<dbReference type="InterPro" id="IPR050836">
    <property type="entry name" value="SDS22/Internalin_LRR"/>
</dbReference>
<accession>A0A7E5WQZ4</accession>
<keyword evidence="2" id="KW-0677">Repeat</keyword>
<feature type="region of interest" description="Disordered" evidence="3">
    <location>
        <begin position="12"/>
        <end position="33"/>
    </location>
</feature>
<reference evidence="5" key="1">
    <citation type="submission" date="2025-08" db="UniProtKB">
        <authorList>
            <consortium name="RefSeq"/>
        </authorList>
    </citation>
    <scope>IDENTIFICATION</scope>
</reference>
<dbReference type="GeneID" id="113504473"/>
<gene>
    <name evidence="5" type="primary">LOC113504473</name>
</gene>
<feature type="compositionally biased region" description="Basic and acidic residues" evidence="3">
    <location>
        <begin position="307"/>
        <end position="322"/>
    </location>
</feature>
<dbReference type="Proteomes" id="UP000322000">
    <property type="component" value="Chromosome 22"/>
</dbReference>
<evidence type="ECO:0000313" key="5">
    <source>
        <dbReference type="RefSeq" id="XP_026742576.1"/>
    </source>
</evidence>
<dbReference type="PANTHER" id="PTHR46652:SF8">
    <property type="entry name" value="LEUCINE RICH REPEAT CONTAINING 23"/>
    <property type="match status" value="1"/>
</dbReference>
<evidence type="ECO:0000256" key="1">
    <source>
        <dbReference type="ARBA" id="ARBA00022614"/>
    </source>
</evidence>
<dbReference type="Gene3D" id="3.80.10.10">
    <property type="entry name" value="Ribonuclease Inhibitor"/>
    <property type="match status" value="2"/>
</dbReference>
<name>A0A7E5WQZ4_TRINI</name>
<dbReference type="InterPro" id="IPR032675">
    <property type="entry name" value="LRR_dom_sf"/>
</dbReference>
<dbReference type="KEGG" id="tnl:113504473"/>
<organism evidence="4 5">
    <name type="scientific">Trichoplusia ni</name>
    <name type="common">Cabbage looper</name>
    <dbReference type="NCBI Taxonomy" id="7111"/>
    <lineage>
        <taxon>Eukaryota</taxon>
        <taxon>Metazoa</taxon>
        <taxon>Ecdysozoa</taxon>
        <taxon>Arthropoda</taxon>
        <taxon>Hexapoda</taxon>
        <taxon>Insecta</taxon>
        <taxon>Pterygota</taxon>
        <taxon>Neoptera</taxon>
        <taxon>Endopterygota</taxon>
        <taxon>Lepidoptera</taxon>
        <taxon>Glossata</taxon>
        <taxon>Ditrysia</taxon>
        <taxon>Noctuoidea</taxon>
        <taxon>Noctuidae</taxon>
        <taxon>Plusiinae</taxon>
        <taxon>Trichoplusia</taxon>
    </lineage>
</organism>
<evidence type="ECO:0000256" key="2">
    <source>
        <dbReference type="ARBA" id="ARBA00022737"/>
    </source>
</evidence>
<dbReference type="PANTHER" id="PTHR46652">
    <property type="entry name" value="LEUCINE-RICH REPEAT AND IQ DOMAIN-CONTAINING PROTEIN 1-RELATED"/>
    <property type="match status" value="1"/>
</dbReference>
<dbReference type="RefSeq" id="XP_026742576.1">
    <property type="nucleotide sequence ID" value="XM_026886775.1"/>
</dbReference>
<feature type="region of interest" description="Disordered" evidence="3">
    <location>
        <begin position="306"/>
        <end position="350"/>
    </location>
</feature>
<dbReference type="Pfam" id="PF12799">
    <property type="entry name" value="LRR_4"/>
    <property type="match status" value="1"/>
</dbReference>
<evidence type="ECO:0000256" key="3">
    <source>
        <dbReference type="SAM" id="MobiDB-lite"/>
    </source>
</evidence>
<dbReference type="OrthoDB" id="271226at2759"/>
<feature type="compositionally biased region" description="Acidic residues" evidence="3">
    <location>
        <begin position="329"/>
        <end position="350"/>
    </location>
</feature>
<sequence>MLKSHFNLVYDDEEPKAEEEHEQEAEEAPESEVIPERVLKRSEISVRLSMLGKTAEGDGYTYLKATLTAMKLTDIVSVKFFTHLMFLDVSENYLDNKALQAVSELPCLIFLQADKNRITSAALKRMKYLQVIVMNHNQISSVSDIYQDQISTIEIGYNKIQKVAFPYGLFQLKVIDLRYNEITEITGFDLPNLDSLYLAGNKITSLVGLEKLVNLRILHVRNNPIKLLNGFDEGLKKLTYINLRNCKVTTLKQVKKLRVLPALETLNMRGCPYMGGPGEEGADGADEEEDPDIRIETLAALPRLKRINKDPVSPEERDEAKEMMTQWIEEGEKDEEEIEEEHEEETVHED</sequence>
<dbReference type="InParanoid" id="A0A7E5WQZ4"/>
<keyword evidence="1" id="KW-0433">Leucine-rich repeat</keyword>
<dbReference type="PROSITE" id="PS51450">
    <property type="entry name" value="LRR"/>
    <property type="match status" value="1"/>
</dbReference>
<proteinExistence type="predicted"/>
<dbReference type="SUPFAM" id="SSF52058">
    <property type="entry name" value="L domain-like"/>
    <property type="match status" value="1"/>
</dbReference>
<dbReference type="SMART" id="SM00365">
    <property type="entry name" value="LRR_SD22"/>
    <property type="match status" value="4"/>
</dbReference>